<dbReference type="EMBL" id="CM000851">
    <property type="protein sequence ID" value="KRG99355.1"/>
    <property type="molecule type" value="Genomic_DNA"/>
</dbReference>
<evidence type="ECO:0000313" key="2">
    <source>
        <dbReference type="EMBL" id="KRG99355.1"/>
    </source>
</evidence>
<protein>
    <submittedName>
        <fullName evidence="2 3">Uncharacterized protein</fullName>
    </submittedName>
</protein>
<name>A0A0R0EZT0_SOYBN</name>
<reference evidence="2 3" key="1">
    <citation type="journal article" date="2010" name="Nature">
        <title>Genome sequence of the palaeopolyploid soybean.</title>
        <authorList>
            <person name="Schmutz J."/>
            <person name="Cannon S.B."/>
            <person name="Schlueter J."/>
            <person name="Ma J."/>
            <person name="Mitros T."/>
            <person name="Nelson W."/>
            <person name="Hyten D.L."/>
            <person name="Song Q."/>
            <person name="Thelen J.J."/>
            <person name="Cheng J."/>
            <person name="Xu D."/>
            <person name="Hellsten U."/>
            <person name="May G.D."/>
            <person name="Yu Y."/>
            <person name="Sakurai T."/>
            <person name="Umezawa T."/>
            <person name="Bhattacharyya M.K."/>
            <person name="Sandhu D."/>
            <person name="Valliyodan B."/>
            <person name="Lindquist E."/>
            <person name="Peto M."/>
            <person name="Grant D."/>
            <person name="Shu S."/>
            <person name="Goodstein D."/>
            <person name="Barry K."/>
            <person name="Futrell-Griggs M."/>
            <person name="Abernathy B."/>
            <person name="Du J."/>
            <person name="Tian Z."/>
            <person name="Zhu L."/>
            <person name="Gill N."/>
            <person name="Joshi T."/>
            <person name="Libault M."/>
            <person name="Sethuraman A."/>
            <person name="Zhang X.-C."/>
            <person name="Shinozaki K."/>
            <person name="Nguyen H.T."/>
            <person name="Wing R.A."/>
            <person name="Cregan P."/>
            <person name="Specht J."/>
            <person name="Grimwood J."/>
            <person name="Rokhsar D."/>
            <person name="Stacey G."/>
            <person name="Shoemaker R.C."/>
            <person name="Jackson S.A."/>
        </authorList>
    </citation>
    <scope>NUCLEOTIDE SEQUENCE</scope>
    <source>
        <strain evidence="3">cv. Williams 82</strain>
        <tissue evidence="2">Callus</tissue>
    </source>
</reference>
<reference evidence="3" key="2">
    <citation type="submission" date="2018-02" db="UniProtKB">
        <authorList>
            <consortium name="EnsemblPlants"/>
        </authorList>
    </citation>
    <scope>IDENTIFICATION</scope>
    <source>
        <strain evidence="3">Williams 82</strain>
    </source>
</reference>
<feature type="compositionally biased region" description="Basic and acidic residues" evidence="1">
    <location>
        <begin position="27"/>
        <end position="48"/>
    </location>
</feature>
<dbReference type="Gramene" id="KRG99355">
    <property type="protein sequence ID" value="KRG99355"/>
    <property type="gene ID" value="GLYMA_18G139500"/>
</dbReference>
<reference evidence="2" key="3">
    <citation type="submission" date="2018-07" db="EMBL/GenBank/DDBJ databases">
        <title>WGS assembly of Glycine max.</title>
        <authorList>
            <person name="Schmutz J."/>
            <person name="Cannon S."/>
            <person name="Schlueter J."/>
            <person name="Ma J."/>
            <person name="Mitros T."/>
            <person name="Nelson W."/>
            <person name="Hyten D."/>
            <person name="Song Q."/>
            <person name="Thelen J."/>
            <person name="Cheng J."/>
            <person name="Xu D."/>
            <person name="Hellsten U."/>
            <person name="May G."/>
            <person name="Yu Y."/>
            <person name="Sakurai T."/>
            <person name="Umezawa T."/>
            <person name="Bhattacharyya M."/>
            <person name="Sandhu D."/>
            <person name="Valliyodan B."/>
            <person name="Lindquist E."/>
            <person name="Peto M."/>
            <person name="Grant D."/>
            <person name="Shu S."/>
            <person name="Goodstein D."/>
            <person name="Barry K."/>
            <person name="Futrell-Griggs M."/>
            <person name="Abernathy B."/>
            <person name="Du J."/>
            <person name="Tian Z."/>
            <person name="Zhu L."/>
            <person name="Gill N."/>
            <person name="Joshi T."/>
            <person name="Libault M."/>
            <person name="Sethuraman A."/>
            <person name="Zhang X."/>
            <person name="Shinozaki K."/>
            <person name="Nguyen H."/>
            <person name="Wing R."/>
            <person name="Cregan P."/>
            <person name="Specht J."/>
            <person name="Grimwood J."/>
            <person name="Rokhsar D."/>
            <person name="Stacey G."/>
            <person name="Shoemaker R."/>
            <person name="Jackson S."/>
        </authorList>
    </citation>
    <scope>NUCLEOTIDE SEQUENCE</scope>
    <source>
        <tissue evidence="2">Callus</tissue>
    </source>
</reference>
<evidence type="ECO:0000256" key="1">
    <source>
        <dbReference type="SAM" id="MobiDB-lite"/>
    </source>
</evidence>
<dbReference type="InParanoid" id="A0A0R0EZT0"/>
<organism evidence="2">
    <name type="scientific">Glycine max</name>
    <name type="common">Soybean</name>
    <name type="synonym">Glycine hispida</name>
    <dbReference type="NCBI Taxonomy" id="3847"/>
    <lineage>
        <taxon>Eukaryota</taxon>
        <taxon>Viridiplantae</taxon>
        <taxon>Streptophyta</taxon>
        <taxon>Embryophyta</taxon>
        <taxon>Tracheophyta</taxon>
        <taxon>Spermatophyta</taxon>
        <taxon>Magnoliopsida</taxon>
        <taxon>eudicotyledons</taxon>
        <taxon>Gunneridae</taxon>
        <taxon>Pentapetalae</taxon>
        <taxon>rosids</taxon>
        <taxon>fabids</taxon>
        <taxon>Fabales</taxon>
        <taxon>Fabaceae</taxon>
        <taxon>Papilionoideae</taxon>
        <taxon>50 kb inversion clade</taxon>
        <taxon>NPAAA clade</taxon>
        <taxon>indigoferoid/millettioid clade</taxon>
        <taxon>Phaseoleae</taxon>
        <taxon>Glycine</taxon>
        <taxon>Glycine subgen. Soja</taxon>
    </lineage>
</organism>
<evidence type="ECO:0000313" key="3">
    <source>
        <dbReference type="EnsemblPlants" id="KRG99355"/>
    </source>
</evidence>
<dbReference type="EnsemblPlants" id="KRG99355">
    <property type="protein sequence ID" value="KRG99355"/>
    <property type="gene ID" value="GLYMA_18G139500"/>
</dbReference>
<feature type="region of interest" description="Disordered" evidence="1">
    <location>
        <begin position="23"/>
        <end position="52"/>
    </location>
</feature>
<dbReference type="AlphaFoldDB" id="A0A0R0EZT0"/>
<dbReference type="Proteomes" id="UP000008827">
    <property type="component" value="Chromosome 18"/>
</dbReference>
<proteinExistence type="predicted"/>
<sequence>MCELTIKSTSGFSQISIQKTNNTHFDLQNHHTKIETDRETKKTPKETNEAVPKLNSEKSSIFISHAIKSDESKASKMEMKLGEIEWVVVDIWNRKRREGDGGI</sequence>
<gene>
    <name evidence="2" type="ORF">GLYMA_18G139500</name>
</gene>
<keyword evidence="4" id="KW-1185">Reference proteome</keyword>
<evidence type="ECO:0000313" key="4">
    <source>
        <dbReference type="Proteomes" id="UP000008827"/>
    </source>
</evidence>
<accession>A0A0R0EZT0</accession>